<feature type="transmembrane region" description="Helical" evidence="1">
    <location>
        <begin position="14"/>
        <end position="31"/>
    </location>
</feature>
<keyword evidence="4" id="KW-1185">Reference proteome</keyword>
<dbReference type="Pfam" id="PF01882">
    <property type="entry name" value="DUF58"/>
    <property type="match status" value="1"/>
</dbReference>
<dbReference type="PANTHER" id="PTHR34351:SF2">
    <property type="entry name" value="DUF58 DOMAIN-CONTAINING PROTEIN"/>
    <property type="match status" value="1"/>
</dbReference>
<dbReference type="AlphaFoldDB" id="A0A841Q526"/>
<keyword evidence="1" id="KW-0812">Transmembrane</keyword>
<organism evidence="3 4">
    <name type="scientific">Salirhabdus euzebyi</name>
    <dbReference type="NCBI Taxonomy" id="394506"/>
    <lineage>
        <taxon>Bacteria</taxon>
        <taxon>Bacillati</taxon>
        <taxon>Bacillota</taxon>
        <taxon>Bacilli</taxon>
        <taxon>Bacillales</taxon>
        <taxon>Bacillaceae</taxon>
        <taxon>Salirhabdus</taxon>
    </lineage>
</organism>
<evidence type="ECO:0000259" key="2">
    <source>
        <dbReference type="Pfam" id="PF01882"/>
    </source>
</evidence>
<gene>
    <name evidence="3" type="ORF">HNQ94_001943</name>
</gene>
<keyword evidence="1" id="KW-0472">Membrane</keyword>
<dbReference type="EMBL" id="JACHGH010000005">
    <property type="protein sequence ID" value="MBB6453494.1"/>
    <property type="molecule type" value="Genomic_DNA"/>
</dbReference>
<evidence type="ECO:0000256" key="1">
    <source>
        <dbReference type="SAM" id="Phobius"/>
    </source>
</evidence>
<dbReference type="PANTHER" id="PTHR34351">
    <property type="entry name" value="SLR1927 PROTEIN-RELATED"/>
    <property type="match status" value="1"/>
</dbReference>
<keyword evidence="1" id="KW-1133">Transmembrane helix</keyword>
<sequence length="402" mass="46532">MDWKKDLGAQDSKYYEWFNIFAAFAVLGSLLTQRPLFLLFAGVIFTFVAASKMYDKRVGKKLYIRNERTSVRLFPNNEEKISIRFQNESFLPIINGELSFKLEDNVQLDNYEGVLVQGEKKYYVPLSIIGKGETELSLSVKAIKRGVARVKAIQYVFPHFINFRTIGLYYRRYYQTEIIVYPKPIPVKGLQETYFNTIGDQRTNISPYEDILNPIGTRDYTSSDPFHRIHWKASVRKQSLQTKVLEKTRDNTWIFIINISASSRLGNTYFTNNIENLLSYVTFVCHFATKMGIPFEIHLNTQRGKKLFSGQGKEHLKSALELLAKVSNQNTLVPFQHLLYKIDHQINRQQTVILFGELPDEARIYTAKWTRKGLNVFRVVEHENGATIESTSKVGDGLEHIQ</sequence>
<dbReference type="RefSeq" id="WP_174496149.1">
    <property type="nucleotide sequence ID" value="NZ_CADDWK010000006.1"/>
</dbReference>
<dbReference type="InterPro" id="IPR002881">
    <property type="entry name" value="DUF58"/>
</dbReference>
<comment type="caution">
    <text evidence="3">The sequence shown here is derived from an EMBL/GenBank/DDBJ whole genome shotgun (WGS) entry which is preliminary data.</text>
</comment>
<name>A0A841Q526_9BACI</name>
<reference evidence="3 4" key="1">
    <citation type="submission" date="2020-08" db="EMBL/GenBank/DDBJ databases">
        <title>Genomic Encyclopedia of Type Strains, Phase IV (KMG-IV): sequencing the most valuable type-strain genomes for metagenomic binning, comparative biology and taxonomic classification.</title>
        <authorList>
            <person name="Goeker M."/>
        </authorList>
    </citation>
    <scope>NUCLEOTIDE SEQUENCE [LARGE SCALE GENOMIC DNA]</scope>
    <source>
        <strain evidence="3 4">DSM 19612</strain>
    </source>
</reference>
<feature type="transmembrane region" description="Helical" evidence="1">
    <location>
        <begin position="37"/>
        <end position="54"/>
    </location>
</feature>
<evidence type="ECO:0000313" key="3">
    <source>
        <dbReference type="EMBL" id="MBB6453494.1"/>
    </source>
</evidence>
<evidence type="ECO:0000313" key="4">
    <source>
        <dbReference type="Proteomes" id="UP000581688"/>
    </source>
</evidence>
<accession>A0A841Q526</accession>
<feature type="domain" description="DUF58" evidence="2">
    <location>
        <begin position="217"/>
        <end position="361"/>
    </location>
</feature>
<proteinExistence type="predicted"/>
<protein>
    <submittedName>
        <fullName evidence="3">Uncharacterized protein (DUF58 family)</fullName>
    </submittedName>
</protein>
<dbReference type="Proteomes" id="UP000581688">
    <property type="component" value="Unassembled WGS sequence"/>
</dbReference>